<feature type="region of interest" description="Disordered" evidence="1">
    <location>
        <begin position="1"/>
        <end position="23"/>
    </location>
</feature>
<organism evidence="2 3">
    <name type="scientific">Halochromatium glycolicum</name>
    <dbReference type="NCBI Taxonomy" id="85075"/>
    <lineage>
        <taxon>Bacteria</taxon>
        <taxon>Pseudomonadati</taxon>
        <taxon>Pseudomonadota</taxon>
        <taxon>Gammaproteobacteria</taxon>
        <taxon>Chromatiales</taxon>
        <taxon>Chromatiaceae</taxon>
        <taxon>Halochromatium</taxon>
    </lineage>
</organism>
<keyword evidence="3" id="KW-1185">Reference proteome</keyword>
<protein>
    <submittedName>
        <fullName evidence="2">Uncharacterized protein</fullName>
    </submittedName>
</protein>
<gene>
    <name evidence="2" type="ORF">CKO40_07430</name>
</gene>
<comment type="caution">
    <text evidence="2">The sequence shown here is derived from an EMBL/GenBank/DDBJ whole genome shotgun (WGS) entry which is preliminary data.</text>
</comment>
<evidence type="ECO:0000256" key="1">
    <source>
        <dbReference type="SAM" id="MobiDB-lite"/>
    </source>
</evidence>
<accession>A0AAJ0X917</accession>
<dbReference type="Pfam" id="PF09700">
    <property type="entry name" value="Cas_Cmr3"/>
    <property type="match status" value="1"/>
</dbReference>
<sequence length="117" mass="12506">MAARQGLRVARRPAVSPTDGVCPASRPTAASSWAACARLVSAAVPRAQVVSGWDLANWRPKPAQRAAPSGSVYWLDALEATPQALGKLAAEGLWPDPCDAPQRRPEGFNRFTFAVWP</sequence>
<dbReference type="Gene3D" id="2.60.40.4350">
    <property type="match status" value="1"/>
</dbReference>
<dbReference type="EMBL" id="NRSJ01000009">
    <property type="protein sequence ID" value="MBK1704374.1"/>
    <property type="molecule type" value="Genomic_DNA"/>
</dbReference>
<name>A0AAJ0X917_9GAMM</name>
<reference evidence="2" key="2">
    <citation type="journal article" date="2020" name="Microorganisms">
        <title>Osmotic Adaptation and Compatible Solute Biosynthesis of Phototrophic Bacteria as Revealed from Genome Analyses.</title>
        <authorList>
            <person name="Imhoff J.F."/>
            <person name="Rahn T."/>
            <person name="Kunzel S."/>
            <person name="Keller A."/>
            <person name="Neulinger S.C."/>
        </authorList>
    </citation>
    <scope>NUCLEOTIDE SEQUENCE</scope>
    <source>
        <strain evidence="2">DSM 11080</strain>
    </source>
</reference>
<evidence type="ECO:0000313" key="2">
    <source>
        <dbReference type="EMBL" id="MBK1704374.1"/>
    </source>
</evidence>
<reference evidence="2" key="1">
    <citation type="submission" date="2017-08" db="EMBL/GenBank/DDBJ databases">
        <authorList>
            <person name="Imhoff J.F."/>
            <person name="Rahn T."/>
            <person name="Kuenzel S."/>
            <person name="Neulinger S.C."/>
        </authorList>
    </citation>
    <scope>NUCLEOTIDE SEQUENCE</scope>
    <source>
        <strain evidence="2">DSM 11080</strain>
    </source>
</reference>
<proteinExistence type="predicted"/>
<dbReference type="InterPro" id="IPR019117">
    <property type="entry name" value="CRISPR-assoc_protein_Cmr3"/>
</dbReference>
<evidence type="ECO:0000313" key="3">
    <source>
        <dbReference type="Proteomes" id="UP001296776"/>
    </source>
</evidence>
<dbReference type="AlphaFoldDB" id="A0AAJ0X917"/>
<dbReference type="Proteomes" id="UP001296776">
    <property type="component" value="Unassembled WGS sequence"/>
</dbReference>